<evidence type="ECO:0000259" key="9">
    <source>
        <dbReference type="Pfam" id="PF02470"/>
    </source>
</evidence>
<keyword evidence="5 8" id="KW-1133">Transmembrane helix</keyword>
<protein>
    <submittedName>
        <fullName evidence="10">MCE family protein</fullName>
    </submittedName>
</protein>
<dbReference type="InterPro" id="IPR051800">
    <property type="entry name" value="PqiA-PqiB_transport"/>
</dbReference>
<reference evidence="10 11" key="1">
    <citation type="submission" date="2018-07" db="EMBL/GenBank/DDBJ databases">
        <title>Genome sequencing of Moraxellaceae gen. HYN0046.</title>
        <authorList>
            <person name="Kim M."/>
            <person name="Yi H."/>
        </authorList>
    </citation>
    <scope>NUCLEOTIDE SEQUENCE [LARGE SCALE GENOMIC DNA]</scope>
    <source>
        <strain evidence="10 11">HYN0046</strain>
    </source>
</reference>
<dbReference type="AlphaFoldDB" id="A0A345P5N2"/>
<feature type="domain" description="Mce/MlaD" evidence="9">
    <location>
        <begin position="66"/>
        <end position="156"/>
    </location>
</feature>
<evidence type="ECO:0000256" key="4">
    <source>
        <dbReference type="ARBA" id="ARBA00022692"/>
    </source>
</evidence>
<keyword evidence="6 8" id="KW-0472">Membrane</keyword>
<accession>A0A345P5N2</accession>
<keyword evidence="11" id="KW-1185">Reference proteome</keyword>
<feature type="transmembrane region" description="Helical" evidence="8">
    <location>
        <begin position="40"/>
        <end position="59"/>
    </location>
</feature>
<dbReference type="PANTHER" id="PTHR30462">
    <property type="entry name" value="INTERMEMBRANE TRANSPORT PROTEIN PQIB-RELATED"/>
    <property type="match status" value="1"/>
</dbReference>
<evidence type="ECO:0000256" key="6">
    <source>
        <dbReference type="ARBA" id="ARBA00023136"/>
    </source>
</evidence>
<feature type="domain" description="Mce/MlaD" evidence="9">
    <location>
        <begin position="309"/>
        <end position="406"/>
    </location>
</feature>
<proteinExistence type="predicted"/>
<dbReference type="Proteomes" id="UP000253940">
    <property type="component" value="Chromosome"/>
</dbReference>
<name>A0A345P5N2_9GAMM</name>
<evidence type="ECO:0000256" key="7">
    <source>
        <dbReference type="SAM" id="MobiDB-lite"/>
    </source>
</evidence>
<dbReference type="KEGG" id="mbah:HYN46_06980"/>
<evidence type="ECO:0000256" key="1">
    <source>
        <dbReference type="ARBA" id="ARBA00004533"/>
    </source>
</evidence>
<keyword evidence="4 8" id="KW-0812">Transmembrane</keyword>
<feature type="region of interest" description="Disordered" evidence="7">
    <location>
        <begin position="1"/>
        <end position="30"/>
    </location>
</feature>
<evidence type="ECO:0000256" key="8">
    <source>
        <dbReference type="SAM" id="Phobius"/>
    </source>
</evidence>
<gene>
    <name evidence="10" type="ORF">HYN46_06980</name>
</gene>
<dbReference type="PANTHER" id="PTHR30462:SF0">
    <property type="entry name" value="INTERMEMBRANE TRANSPORT PROTEIN YEBT"/>
    <property type="match status" value="1"/>
</dbReference>
<evidence type="ECO:0000313" key="10">
    <source>
        <dbReference type="EMBL" id="AXI02591.1"/>
    </source>
</evidence>
<dbReference type="GO" id="GO:0005886">
    <property type="term" value="C:plasma membrane"/>
    <property type="evidence" value="ECO:0007669"/>
    <property type="project" value="UniProtKB-SubCell"/>
</dbReference>
<keyword evidence="3" id="KW-0997">Cell inner membrane</keyword>
<evidence type="ECO:0000313" key="11">
    <source>
        <dbReference type="Proteomes" id="UP000253940"/>
    </source>
</evidence>
<dbReference type="OrthoDB" id="9806984at2"/>
<feature type="domain" description="Mce/MlaD" evidence="9">
    <location>
        <begin position="181"/>
        <end position="255"/>
    </location>
</feature>
<evidence type="ECO:0000256" key="3">
    <source>
        <dbReference type="ARBA" id="ARBA00022519"/>
    </source>
</evidence>
<evidence type="ECO:0000256" key="2">
    <source>
        <dbReference type="ARBA" id="ARBA00022475"/>
    </source>
</evidence>
<dbReference type="Pfam" id="PF02470">
    <property type="entry name" value="MlaD"/>
    <property type="match status" value="3"/>
</dbReference>
<evidence type="ECO:0000256" key="5">
    <source>
        <dbReference type="ARBA" id="ARBA00022989"/>
    </source>
</evidence>
<organism evidence="10 11">
    <name type="scientific">Aquirhabdus parva</name>
    <dbReference type="NCBI Taxonomy" id="2283318"/>
    <lineage>
        <taxon>Bacteria</taxon>
        <taxon>Pseudomonadati</taxon>
        <taxon>Pseudomonadota</taxon>
        <taxon>Gammaproteobacteria</taxon>
        <taxon>Moraxellales</taxon>
        <taxon>Moraxellaceae</taxon>
        <taxon>Aquirhabdus</taxon>
    </lineage>
</organism>
<dbReference type="EMBL" id="CP031222">
    <property type="protein sequence ID" value="AXI02591.1"/>
    <property type="molecule type" value="Genomic_DNA"/>
</dbReference>
<feature type="compositionally biased region" description="Basic and acidic residues" evidence="7">
    <location>
        <begin position="1"/>
        <end position="19"/>
    </location>
</feature>
<sequence>MTEDNKMSDDQNKAAETPENRSGSVEFPEPRTAKPKRWKLSLVWLIPLVALAIGLSLVAKSLLEKGPTIDVTFRTADGLTAGKTTVRFKQVNIGLVRNIALAKDRSHVIVAIELKKEASSFAAKDTRFWVVTPRVGASGISGIDTLLSGAYIGVDGGKSDILKEHFTGLESPPVIAADVPGKSFLLQSNDLGSLDAGSPIYYRRIKVGQVSGYNLAGDGKSVEVQVFIQSPYDKYVTKDTRFWHASGIDVSLNASGFQLNTQSLASIAAGGVAFGFPEGSDAPIAPTNTVFTLSTNQAEALKENDGTPQQILMYFDQSIRGLAKGAPIDFRGIELGTVKSVGIEFDPNFKQIRLPVIAEVFPSRLSKGHEFDPDREILRTFIARGLRAQMRPGNILTGQNYVALDFFPKAKPAEYHKVNGIDEIPTIPTELSGLQAQVSQIADKLTKFPLNEIGQDVRKTLATMNTTIESTDKLVKQMDGKVAPAMQATLDDARKTMKSTETILSSDAPLQQDVRRAVQQMTRAAASLQIMSDYIQEHPESLIRGKATSNNKEQQP</sequence>
<comment type="subcellular location">
    <subcellularLocation>
        <location evidence="1">Cell inner membrane</location>
    </subcellularLocation>
</comment>
<dbReference type="InterPro" id="IPR003399">
    <property type="entry name" value="Mce/MlaD"/>
</dbReference>
<keyword evidence="2" id="KW-1003">Cell membrane</keyword>